<evidence type="ECO:0000313" key="2">
    <source>
        <dbReference type="Proteomes" id="UP001058458"/>
    </source>
</evidence>
<gene>
    <name evidence="1" type="ORF">IMI45_20080</name>
</gene>
<keyword evidence="1" id="KW-0614">Plasmid</keyword>
<organism evidence="1 2">
    <name type="scientific">Parageobacillus thermoglucosidasius</name>
    <name type="common">Geobacillus thermoglucosidasius</name>
    <dbReference type="NCBI Taxonomy" id="1426"/>
    <lineage>
        <taxon>Bacteria</taxon>
        <taxon>Bacillati</taxon>
        <taxon>Bacillota</taxon>
        <taxon>Bacilli</taxon>
        <taxon>Bacillales</taxon>
        <taxon>Anoxybacillaceae</taxon>
        <taxon>Parageobacillus</taxon>
    </lineage>
</organism>
<dbReference type="RefSeq" id="WP_256835518.1">
    <property type="nucleotide sequence ID" value="NZ_CP063416.1"/>
</dbReference>
<dbReference type="EMBL" id="CP063416">
    <property type="protein sequence ID" value="UOE78398.1"/>
    <property type="molecule type" value="Genomic_DNA"/>
</dbReference>
<dbReference type="Proteomes" id="UP001058458">
    <property type="component" value="Plasmid unnamed2"/>
</dbReference>
<accession>A0AB38R584</accession>
<dbReference type="AlphaFoldDB" id="A0AB38R584"/>
<name>A0AB38R584_PARTM</name>
<reference evidence="1" key="1">
    <citation type="submission" date="2020-10" db="EMBL/GenBank/DDBJ databases">
        <authorList>
            <person name="Delgado J.A."/>
            <person name="Gonzalez J.M."/>
        </authorList>
    </citation>
    <scope>NUCLEOTIDE SEQUENCE</scope>
    <source>
        <strain evidence="1">23.6</strain>
        <plasmid evidence="1">unnamed2</plasmid>
    </source>
</reference>
<sequence>MKDLVLVCYSCGTEAESAFSQNSGHCICCGGGVIATYEEYIKKLGKENEK</sequence>
<evidence type="ECO:0000313" key="1">
    <source>
        <dbReference type="EMBL" id="UOE78398.1"/>
    </source>
</evidence>
<protein>
    <submittedName>
        <fullName evidence="1">Uncharacterized protein</fullName>
    </submittedName>
</protein>
<geneLocation type="plasmid" evidence="1 2">
    <name>unnamed2</name>
</geneLocation>
<proteinExistence type="predicted"/>